<reference evidence="2" key="1">
    <citation type="submission" date="2014-09" db="EMBL/GenBank/DDBJ databases">
        <authorList>
            <person name="Mudge J."/>
            <person name="Ramaraj T."/>
            <person name="Lindquist I.E."/>
            <person name="Bharti A.K."/>
            <person name="Sundararajan A."/>
            <person name="Cameron C.T."/>
            <person name="Woodward J.E."/>
            <person name="May G.D."/>
            <person name="Brubaker C."/>
            <person name="Broadhvest J."/>
            <person name="Wilkins T.A."/>
        </authorList>
    </citation>
    <scope>NUCLEOTIDE SEQUENCE</scope>
    <source>
        <strain evidence="2">cv. AKA8401</strain>
    </source>
</reference>
<accession>A0A0B0P6M5</accession>
<evidence type="ECO:0000313" key="2">
    <source>
        <dbReference type="Proteomes" id="UP000032142"/>
    </source>
</evidence>
<dbReference type="AlphaFoldDB" id="A0A0B0P6M5"/>
<evidence type="ECO:0000313" key="1">
    <source>
        <dbReference type="EMBL" id="KHG19031.1"/>
    </source>
</evidence>
<sequence>MICKDLRGWCLVLWSHDGENIHLHIVLCS</sequence>
<name>A0A0B0P6M5_GOSAR</name>
<gene>
    <name evidence="1" type="ORF">F383_10154</name>
</gene>
<dbReference type="EMBL" id="KN411996">
    <property type="protein sequence ID" value="KHG19031.1"/>
    <property type="molecule type" value="Genomic_DNA"/>
</dbReference>
<protein>
    <submittedName>
        <fullName evidence="1">Uncharacterized protein</fullName>
    </submittedName>
</protein>
<proteinExistence type="predicted"/>
<dbReference type="Proteomes" id="UP000032142">
    <property type="component" value="Unassembled WGS sequence"/>
</dbReference>
<organism evidence="1 2">
    <name type="scientific">Gossypium arboreum</name>
    <name type="common">Tree cotton</name>
    <name type="synonym">Gossypium nanking</name>
    <dbReference type="NCBI Taxonomy" id="29729"/>
    <lineage>
        <taxon>Eukaryota</taxon>
        <taxon>Viridiplantae</taxon>
        <taxon>Streptophyta</taxon>
        <taxon>Embryophyta</taxon>
        <taxon>Tracheophyta</taxon>
        <taxon>Spermatophyta</taxon>
        <taxon>Magnoliopsida</taxon>
        <taxon>eudicotyledons</taxon>
        <taxon>Gunneridae</taxon>
        <taxon>Pentapetalae</taxon>
        <taxon>rosids</taxon>
        <taxon>malvids</taxon>
        <taxon>Malvales</taxon>
        <taxon>Malvaceae</taxon>
        <taxon>Malvoideae</taxon>
        <taxon>Gossypium</taxon>
    </lineage>
</organism>
<keyword evidence="2" id="KW-1185">Reference proteome</keyword>